<feature type="region of interest" description="Disordered" evidence="6">
    <location>
        <begin position="468"/>
        <end position="494"/>
    </location>
</feature>
<evidence type="ECO:0000256" key="3">
    <source>
        <dbReference type="ARBA" id="ARBA00022692"/>
    </source>
</evidence>
<keyword evidence="2" id="KW-1003">Cell membrane</keyword>
<feature type="transmembrane region" description="Helical" evidence="7">
    <location>
        <begin position="928"/>
        <end position="949"/>
    </location>
</feature>
<evidence type="ECO:0000313" key="9">
    <source>
        <dbReference type="EMBL" id="ABM08164.1"/>
    </source>
</evidence>
<reference evidence="9 10" key="1">
    <citation type="journal article" date="2006" name="PLoS Genet.">
        <title>Secrets of soil survival revealed by the genome sequence of Arthrobacter aurescens TC1.</title>
        <authorList>
            <person name="Mongodin E.F."/>
            <person name="Shapir N."/>
            <person name="Daugherty S.C."/>
            <person name="DeBoy R.T."/>
            <person name="Emerson J.B."/>
            <person name="Shvartzbeyn A."/>
            <person name="Radune D."/>
            <person name="Vamathevan J."/>
            <person name="Riggs F."/>
            <person name="Grinberg V."/>
            <person name="Khouri H."/>
            <person name="Wackett L.P."/>
            <person name="Nelson K.E."/>
            <person name="Sadowsky M.J."/>
        </authorList>
    </citation>
    <scope>NUCLEOTIDE SEQUENCE [LARGE SCALE GENOMIC DNA]</scope>
    <source>
        <strain evidence="9 10">TC1</strain>
    </source>
</reference>
<gene>
    <name evidence="9" type="ordered locus">AAur_2505</name>
</gene>
<evidence type="ECO:0000256" key="7">
    <source>
        <dbReference type="SAM" id="Phobius"/>
    </source>
</evidence>
<evidence type="ECO:0000256" key="1">
    <source>
        <dbReference type="ARBA" id="ARBA00004651"/>
    </source>
</evidence>
<evidence type="ECO:0000259" key="8">
    <source>
        <dbReference type="Pfam" id="PF02687"/>
    </source>
</evidence>
<dbReference type="GO" id="GO:0005886">
    <property type="term" value="C:plasma membrane"/>
    <property type="evidence" value="ECO:0007669"/>
    <property type="project" value="UniProtKB-SubCell"/>
</dbReference>
<dbReference type="AlphaFoldDB" id="A1R7L7"/>
<feature type="transmembrane region" description="Helical" evidence="7">
    <location>
        <begin position="714"/>
        <end position="735"/>
    </location>
</feature>
<comment type="subcellular location">
    <subcellularLocation>
        <location evidence="1">Cell membrane</location>
        <topology evidence="1">Multi-pass membrane protein</topology>
    </subcellularLocation>
</comment>
<evidence type="ECO:0000256" key="6">
    <source>
        <dbReference type="SAM" id="MobiDB-lite"/>
    </source>
</evidence>
<name>A1R7L7_PAEAT</name>
<evidence type="ECO:0000256" key="4">
    <source>
        <dbReference type="ARBA" id="ARBA00022989"/>
    </source>
</evidence>
<protein>
    <submittedName>
        <fullName evidence="9">Permease domain protein</fullName>
    </submittedName>
</protein>
<keyword evidence="10" id="KW-1185">Reference proteome</keyword>
<feature type="transmembrane region" description="Helical" evidence="7">
    <location>
        <begin position="805"/>
        <end position="826"/>
    </location>
</feature>
<dbReference type="Pfam" id="PF02687">
    <property type="entry name" value="FtsX"/>
    <property type="match status" value="2"/>
</dbReference>
<proteinExistence type="predicted"/>
<feature type="compositionally biased region" description="Basic and acidic residues" evidence="6">
    <location>
        <begin position="476"/>
        <end position="494"/>
    </location>
</feature>
<evidence type="ECO:0000256" key="2">
    <source>
        <dbReference type="ARBA" id="ARBA00022475"/>
    </source>
</evidence>
<feature type="domain" description="ABC3 transporter permease C-terminal" evidence="8">
    <location>
        <begin position="673"/>
        <end position="744"/>
    </location>
</feature>
<dbReference type="Proteomes" id="UP000000637">
    <property type="component" value="Chromosome"/>
</dbReference>
<dbReference type="InterPro" id="IPR003838">
    <property type="entry name" value="ABC3_permease_C"/>
</dbReference>
<feature type="transmembrane region" description="Helical" evidence="7">
    <location>
        <begin position="846"/>
        <end position="866"/>
    </location>
</feature>
<keyword evidence="5 7" id="KW-0472">Membrane</keyword>
<feature type="transmembrane region" description="Helical" evidence="7">
    <location>
        <begin position="901"/>
        <end position="922"/>
    </location>
</feature>
<accession>A1R7L7</accession>
<keyword evidence="3 7" id="KW-0812">Transmembrane</keyword>
<evidence type="ECO:0000313" key="10">
    <source>
        <dbReference type="Proteomes" id="UP000000637"/>
    </source>
</evidence>
<feature type="domain" description="ABC3 transporter permease C-terminal" evidence="8">
    <location>
        <begin position="851"/>
        <end position="922"/>
    </location>
</feature>
<keyword evidence="4 7" id="KW-1133">Transmembrane helix</keyword>
<feature type="transmembrane region" description="Helical" evidence="7">
    <location>
        <begin position="26"/>
        <end position="44"/>
    </location>
</feature>
<feature type="transmembrane region" description="Helical" evidence="7">
    <location>
        <begin position="741"/>
        <end position="764"/>
    </location>
</feature>
<dbReference type="HOGENOM" id="CLU_313011_0_0_11"/>
<dbReference type="EMBL" id="CP000474">
    <property type="protein sequence ID" value="ABM08164.1"/>
    <property type="molecule type" value="Genomic_DNA"/>
</dbReference>
<evidence type="ECO:0000256" key="5">
    <source>
        <dbReference type="ARBA" id="ARBA00023136"/>
    </source>
</evidence>
<dbReference type="eggNOG" id="COG0577">
    <property type="taxonomic scope" value="Bacteria"/>
</dbReference>
<dbReference type="STRING" id="290340.AAur_2505"/>
<dbReference type="KEGG" id="aau:AAur_2505"/>
<sequence length="950" mass="99884">MHVCAPAIKVSGSPMNAVQRFIRSRVLLLTAAILIVAMCLSVLVQSQSQAALNRTVDENSRGLYDILVQAKPDQSQDGDGGALIQPEIANGQGGISFEQLEKIRTMGQTAVAAPISLVSRVSQNLEAPRLNAMDYLGYNAGLAGAMTAGDPSAMDSGKWPAPESVLPDSPKKYRLTASATSSDGVNQQTLFKTSAEGTLGKGRLIQEQTAGGSNVRIAGPEGETGVKFPAPALGSEHNLFNLSVALPLAPEVTESVVAVDPAAERALLGSAGDFLAPLEKAPPADARDAGAIGRHFESLFTTGLSMDQLEEGPDFLGVKLKYWAPLMTQYQQAKRDGLLTDDSQAIPLIVRSGTSLDLQYSVKIEELDASGKVVNEVGTVTRSLDKDYLPFVSKSPFALEWPGSTDYSKLLGSTASFSQGLYNPATWSTAFAAAPQYQDGDEAANGASEKSATPGDWVTVNRLPEKSSFGAAVDQTQRKPVDERSYREDLETGKKPATPLPMVYGTFDPADVQAAAGDVNKLPLGGYDPTPMTLTKDAEGKDVEGTQLKPSLSATGLVSQSAGAITDYYGLAAARGYDSNADVIDAVRVKASATGNWKTAQPEVEKLATQIRELGLEATVVAGSAREDANIFVPGYSKDDAGKESPLGTVQQSWVRQDAADAVTGSLTGTNITLLFLTLLGATLLTGASTVSYIRQRRSEAGILRAMGWTQKRIRSWVLEEFAVGAAALAAAGIILSLLSWNIATVIVSVTMLVIYSGAALLAAQQLRHRVVIDQEPQHDERLVTVDSPLTFANRQLTTNRFNSISLAVAVGVFGAAVGALIALLIDIPRAAGASALSGLAAASIALPSVILAVFGVVVGLLLTLVTGRFELHAKREYLGTLRAMGWNPDMLGQVRFFENALVGTVALPLGVLGALGLGLLLAPYAALWAGLAGLLAVICWIPIATKVVK</sequence>
<feature type="transmembrane region" description="Helical" evidence="7">
    <location>
        <begin position="674"/>
        <end position="694"/>
    </location>
</feature>
<organism evidence="9 10">
    <name type="scientific">Paenarthrobacter aurescens (strain TC1)</name>
    <dbReference type="NCBI Taxonomy" id="290340"/>
    <lineage>
        <taxon>Bacteria</taxon>
        <taxon>Bacillati</taxon>
        <taxon>Actinomycetota</taxon>
        <taxon>Actinomycetes</taxon>
        <taxon>Micrococcales</taxon>
        <taxon>Micrococcaceae</taxon>
        <taxon>Paenarthrobacter</taxon>
    </lineage>
</organism>